<dbReference type="EMBL" id="LAZR01045137">
    <property type="protein sequence ID" value="KKK99595.1"/>
    <property type="molecule type" value="Genomic_DNA"/>
</dbReference>
<name>A0A0F9AMS0_9ZZZZ</name>
<reference evidence="1" key="1">
    <citation type="journal article" date="2015" name="Nature">
        <title>Complex archaea that bridge the gap between prokaryotes and eukaryotes.</title>
        <authorList>
            <person name="Spang A."/>
            <person name="Saw J.H."/>
            <person name="Jorgensen S.L."/>
            <person name="Zaremba-Niedzwiedzka K."/>
            <person name="Martijn J."/>
            <person name="Lind A.E."/>
            <person name="van Eijk R."/>
            <person name="Schleper C."/>
            <person name="Guy L."/>
            <person name="Ettema T.J."/>
        </authorList>
    </citation>
    <scope>NUCLEOTIDE SEQUENCE</scope>
</reference>
<accession>A0A0F9AMS0</accession>
<gene>
    <name evidence="1" type="ORF">LCGC14_2631190</name>
</gene>
<evidence type="ECO:0000313" key="1">
    <source>
        <dbReference type="EMBL" id="KKK99595.1"/>
    </source>
</evidence>
<proteinExistence type="predicted"/>
<protein>
    <submittedName>
        <fullName evidence="1">Uncharacterized protein</fullName>
    </submittedName>
</protein>
<feature type="non-terminal residue" evidence="1">
    <location>
        <position position="1"/>
    </location>
</feature>
<organism evidence="1">
    <name type="scientific">marine sediment metagenome</name>
    <dbReference type="NCBI Taxonomy" id="412755"/>
    <lineage>
        <taxon>unclassified sequences</taxon>
        <taxon>metagenomes</taxon>
        <taxon>ecological metagenomes</taxon>
    </lineage>
</organism>
<dbReference type="AlphaFoldDB" id="A0A0F9AMS0"/>
<sequence>VADIAHVLDDHQHTGTGVYPTLAGGVAVVSGVAWTLGAFVELVPVNTITTDFDIHWLVVENVTDDEIYEFVFYAATTEITRVRFGAQPGVGSVITLNEVPIQMAIQRKNTQIQAKVASSGITETVTVSLMYHIY</sequence>
<comment type="caution">
    <text evidence="1">The sequence shown here is derived from an EMBL/GenBank/DDBJ whole genome shotgun (WGS) entry which is preliminary data.</text>
</comment>